<dbReference type="PROSITE" id="PS50949">
    <property type="entry name" value="HTH_GNTR"/>
    <property type="match status" value="1"/>
</dbReference>
<dbReference type="RefSeq" id="WP_237978248.1">
    <property type="nucleotide sequence ID" value="NZ_JAKNCT010000004.1"/>
</dbReference>
<dbReference type="SUPFAM" id="SSF64288">
    <property type="entry name" value="Chorismate lyase-like"/>
    <property type="match status" value="1"/>
</dbReference>
<feature type="domain" description="HTH gntR-type" evidence="4">
    <location>
        <begin position="18"/>
        <end position="86"/>
    </location>
</feature>
<protein>
    <submittedName>
        <fullName evidence="5">GntR family transcriptional regulator</fullName>
    </submittedName>
</protein>
<name>A0ABS9MPR5_9BURK</name>
<proteinExistence type="predicted"/>
<evidence type="ECO:0000313" key="6">
    <source>
        <dbReference type="Proteomes" id="UP001297600"/>
    </source>
</evidence>
<keyword evidence="3" id="KW-0804">Transcription</keyword>
<keyword evidence="2" id="KW-0238">DNA-binding</keyword>
<dbReference type="PANTHER" id="PTHR44846:SF1">
    <property type="entry name" value="MANNOSYL-D-GLYCERATE TRANSPORT_METABOLISM SYSTEM REPRESSOR MNGR-RELATED"/>
    <property type="match status" value="1"/>
</dbReference>
<reference evidence="5 6" key="1">
    <citation type="submission" date="2022-02" db="EMBL/GenBank/DDBJ databases">
        <title>Mesosutterella porci, a novel member of the family Sutterellaceae from pig feces.</title>
        <authorList>
            <person name="Wylensek D."/>
            <person name="Clavel T."/>
        </authorList>
    </citation>
    <scope>NUCLEOTIDE SEQUENCE [LARGE SCALE GENOMIC DNA]</scope>
    <source>
        <strain evidence="6">oilRF-744-wt-GAM-9</strain>
    </source>
</reference>
<keyword evidence="6" id="KW-1185">Reference proteome</keyword>
<evidence type="ECO:0000256" key="2">
    <source>
        <dbReference type="ARBA" id="ARBA00023125"/>
    </source>
</evidence>
<evidence type="ECO:0000256" key="1">
    <source>
        <dbReference type="ARBA" id="ARBA00023015"/>
    </source>
</evidence>
<dbReference type="Gene3D" id="1.10.10.10">
    <property type="entry name" value="Winged helix-like DNA-binding domain superfamily/Winged helix DNA-binding domain"/>
    <property type="match status" value="1"/>
</dbReference>
<dbReference type="Proteomes" id="UP001297600">
    <property type="component" value="Unassembled WGS sequence"/>
</dbReference>
<evidence type="ECO:0000259" key="4">
    <source>
        <dbReference type="PROSITE" id="PS50949"/>
    </source>
</evidence>
<sequence>MLPSSLDFLSLRSLPKRETLFEQTSRAIAECIRQGRWKPGEMLPNEVELAAALGVSQGTMRRALNMLVESGVLIRHQGRGTFVAEFSAHEDRVYQRYISLEPDDATLSEPSPTSSELVSFERAVAPIDISSALQVDATLPLVHAVRVLKTSTGLVTYDELWCHPEDFARLTAENLAHHEERMLYAFYQRVCGVTIVRSQETAKAVLMPQAICERYGLKSPLPVIEIRRISCTYGDRPVEFRRQLSVTEHYHYKL</sequence>
<dbReference type="SMART" id="SM00866">
    <property type="entry name" value="UTRA"/>
    <property type="match status" value="1"/>
</dbReference>
<comment type="caution">
    <text evidence="5">The sequence shown here is derived from an EMBL/GenBank/DDBJ whole genome shotgun (WGS) entry which is preliminary data.</text>
</comment>
<gene>
    <name evidence="5" type="ORF">MAF45_03915</name>
</gene>
<dbReference type="Pfam" id="PF00392">
    <property type="entry name" value="GntR"/>
    <property type="match status" value="1"/>
</dbReference>
<dbReference type="Gene3D" id="3.40.1410.10">
    <property type="entry name" value="Chorismate lyase-like"/>
    <property type="match status" value="1"/>
</dbReference>
<dbReference type="SUPFAM" id="SSF46785">
    <property type="entry name" value="Winged helix' DNA-binding domain"/>
    <property type="match status" value="1"/>
</dbReference>
<accession>A0ABS9MPR5</accession>
<organism evidence="5 6">
    <name type="scientific">Mesosutterella porci</name>
    <dbReference type="NCBI Taxonomy" id="2915351"/>
    <lineage>
        <taxon>Bacteria</taxon>
        <taxon>Pseudomonadati</taxon>
        <taxon>Pseudomonadota</taxon>
        <taxon>Betaproteobacteria</taxon>
        <taxon>Burkholderiales</taxon>
        <taxon>Sutterellaceae</taxon>
        <taxon>Mesosutterella</taxon>
    </lineage>
</organism>
<dbReference type="InterPro" id="IPR036388">
    <property type="entry name" value="WH-like_DNA-bd_sf"/>
</dbReference>
<dbReference type="CDD" id="cd07377">
    <property type="entry name" value="WHTH_GntR"/>
    <property type="match status" value="1"/>
</dbReference>
<dbReference type="InterPro" id="IPR050679">
    <property type="entry name" value="Bact_HTH_transcr_reg"/>
</dbReference>
<dbReference type="SMART" id="SM00345">
    <property type="entry name" value="HTH_GNTR"/>
    <property type="match status" value="1"/>
</dbReference>
<dbReference type="PANTHER" id="PTHR44846">
    <property type="entry name" value="MANNOSYL-D-GLYCERATE TRANSPORT/METABOLISM SYSTEM REPRESSOR MNGR-RELATED"/>
    <property type="match status" value="1"/>
</dbReference>
<dbReference type="EMBL" id="JAKNCT010000004">
    <property type="protein sequence ID" value="MCG5030591.1"/>
    <property type="molecule type" value="Genomic_DNA"/>
</dbReference>
<evidence type="ECO:0000313" key="5">
    <source>
        <dbReference type="EMBL" id="MCG5030591.1"/>
    </source>
</evidence>
<keyword evidence="1" id="KW-0805">Transcription regulation</keyword>
<dbReference type="Pfam" id="PF07702">
    <property type="entry name" value="UTRA"/>
    <property type="match status" value="1"/>
</dbReference>
<dbReference type="InterPro" id="IPR028978">
    <property type="entry name" value="Chorismate_lyase_/UTRA_dom_sf"/>
</dbReference>
<dbReference type="InterPro" id="IPR000524">
    <property type="entry name" value="Tscrpt_reg_HTH_GntR"/>
</dbReference>
<dbReference type="PRINTS" id="PR00035">
    <property type="entry name" value="HTHGNTR"/>
</dbReference>
<dbReference type="InterPro" id="IPR036390">
    <property type="entry name" value="WH_DNA-bd_sf"/>
</dbReference>
<dbReference type="InterPro" id="IPR011663">
    <property type="entry name" value="UTRA"/>
</dbReference>
<evidence type="ECO:0000256" key="3">
    <source>
        <dbReference type="ARBA" id="ARBA00023163"/>
    </source>
</evidence>